<dbReference type="PANTHER" id="PTHR30154">
    <property type="entry name" value="LEUCINE-RESPONSIVE REGULATORY PROTEIN"/>
    <property type="match status" value="1"/>
</dbReference>
<dbReference type="Gene3D" id="1.10.10.10">
    <property type="entry name" value="Winged helix-like DNA-binding domain superfamily/Winged helix DNA-binding domain"/>
    <property type="match status" value="1"/>
</dbReference>
<dbReference type="SUPFAM" id="SSF54909">
    <property type="entry name" value="Dimeric alpha+beta barrel"/>
    <property type="match status" value="1"/>
</dbReference>
<sequence length="166" mass="18888">MRNGAIKLDDRDLRILSILQTEGRITKTALAERVNLSPTPCWSRLKRLERIGVIEGYRAKVAIKRFGLTMVFMEAELESHRAADFARFEAAMRERPEVVGCWSVGGGIDYLIQIMVKRVDAYQRLVDNLLESGVGLKRYYTYVVTKPIKEDGQLPLEQLASELAED</sequence>
<evidence type="ECO:0000256" key="3">
    <source>
        <dbReference type="ARBA" id="ARBA00023163"/>
    </source>
</evidence>
<keyword evidence="6" id="KW-1185">Reference proteome</keyword>
<evidence type="ECO:0000313" key="5">
    <source>
        <dbReference type="EMBL" id="MDY0885255.1"/>
    </source>
</evidence>
<evidence type="ECO:0000313" key="6">
    <source>
        <dbReference type="Proteomes" id="UP001279642"/>
    </source>
</evidence>
<dbReference type="PANTHER" id="PTHR30154:SF34">
    <property type="entry name" value="TRANSCRIPTIONAL REGULATOR AZLB"/>
    <property type="match status" value="1"/>
</dbReference>
<dbReference type="PROSITE" id="PS00519">
    <property type="entry name" value="HTH_ASNC_1"/>
    <property type="match status" value="1"/>
</dbReference>
<dbReference type="RefSeq" id="WP_320510329.1">
    <property type="nucleotide sequence ID" value="NZ_JAXCLW010000008.1"/>
</dbReference>
<dbReference type="InterPro" id="IPR019885">
    <property type="entry name" value="Tscrpt_reg_HTH_AsnC-type_CS"/>
</dbReference>
<accession>A0ABU5EGJ7</accession>
<dbReference type="InterPro" id="IPR036388">
    <property type="entry name" value="WH-like_DNA-bd_sf"/>
</dbReference>
<dbReference type="PRINTS" id="PR00033">
    <property type="entry name" value="HTHASNC"/>
</dbReference>
<reference evidence="5 6" key="1">
    <citation type="journal article" date="2016" name="Antonie Van Leeuwenhoek">
        <title>Dongia soli sp. nov., isolated from soil from Dokdo, Korea.</title>
        <authorList>
            <person name="Kim D.U."/>
            <person name="Lee H."/>
            <person name="Kim H."/>
            <person name="Kim S.G."/>
            <person name="Ka J.O."/>
        </authorList>
    </citation>
    <scope>NUCLEOTIDE SEQUENCE [LARGE SCALE GENOMIC DNA]</scope>
    <source>
        <strain evidence="5 6">D78</strain>
    </source>
</reference>
<dbReference type="SMART" id="SM00344">
    <property type="entry name" value="HTH_ASNC"/>
    <property type="match status" value="1"/>
</dbReference>
<name>A0ABU5EGJ7_9PROT</name>
<dbReference type="EMBL" id="JAXCLW010000008">
    <property type="protein sequence ID" value="MDY0885255.1"/>
    <property type="molecule type" value="Genomic_DNA"/>
</dbReference>
<evidence type="ECO:0000259" key="4">
    <source>
        <dbReference type="PROSITE" id="PS50956"/>
    </source>
</evidence>
<feature type="domain" description="HTH asnC-type" evidence="4">
    <location>
        <begin position="8"/>
        <end position="69"/>
    </location>
</feature>
<dbReference type="CDD" id="cd00090">
    <property type="entry name" value="HTH_ARSR"/>
    <property type="match status" value="1"/>
</dbReference>
<evidence type="ECO:0000256" key="2">
    <source>
        <dbReference type="ARBA" id="ARBA00023125"/>
    </source>
</evidence>
<dbReference type="Proteomes" id="UP001279642">
    <property type="component" value="Unassembled WGS sequence"/>
</dbReference>
<keyword evidence="3" id="KW-0804">Transcription</keyword>
<gene>
    <name evidence="5" type="ORF">SMD27_20605</name>
</gene>
<dbReference type="PROSITE" id="PS50956">
    <property type="entry name" value="HTH_ASNC_2"/>
    <property type="match status" value="1"/>
</dbReference>
<keyword evidence="2" id="KW-0238">DNA-binding</keyword>
<dbReference type="Gene3D" id="3.30.70.920">
    <property type="match status" value="1"/>
</dbReference>
<keyword evidence="1" id="KW-0805">Transcription regulation</keyword>
<dbReference type="InterPro" id="IPR019887">
    <property type="entry name" value="Tscrpt_reg_AsnC/Lrp_C"/>
</dbReference>
<organism evidence="5 6">
    <name type="scientific">Dongia soli</name>
    <dbReference type="NCBI Taxonomy" id="600628"/>
    <lineage>
        <taxon>Bacteria</taxon>
        <taxon>Pseudomonadati</taxon>
        <taxon>Pseudomonadota</taxon>
        <taxon>Alphaproteobacteria</taxon>
        <taxon>Rhodospirillales</taxon>
        <taxon>Dongiaceae</taxon>
        <taxon>Dongia</taxon>
    </lineage>
</organism>
<dbReference type="Pfam" id="PF01037">
    <property type="entry name" value="AsnC_trans_reg"/>
    <property type="match status" value="1"/>
</dbReference>
<protein>
    <submittedName>
        <fullName evidence="5">Lrp/AsnC family transcriptional regulator</fullName>
    </submittedName>
</protein>
<proteinExistence type="predicted"/>
<dbReference type="InterPro" id="IPR019888">
    <property type="entry name" value="Tscrpt_reg_AsnC-like"/>
</dbReference>
<dbReference type="InterPro" id="IPR011991">
    <property type="entry name" value="ArsR-like_HTH"/>
</dbReference>
<dbReference type="InterPro" id="IPR000485">
    <property type="entry name" value="AsnC-type_HTH_dom"/>
</dbReference>
<evidence type="ECO:0000256" key="1">
    <source>
        <dbReference type="ARBA" id="ARBA00023015"/>
    </source>
</evidence>
<dbReference type="InterPro" id="IPR036390">
    <property type="entry name" value="WH_DNA-bd_sf"/>
</dbReference>
<dbReference type="SUPFAM" id="SSF46785">
    <property type="entry name" value="Winged helix' DNA-binding domain"/>
    <property type="match status" value="1"/>
</dbReference>
<dbReference type="Pfam" id="PF13412">
    <property type="entry name" value="HTH_24"/>
    <property type="match status" value="1"/>
</dbReference>
<dbReference type="InterPro" id="IPR011008">
    <property type="entry name" value="Dimeric_a/b-barrel"/>
</dbReference>
<comment type="caution">
    <text evidence="5">The sequence shown here is derived from an EMBL/GenBank/DDBJ whole genome shotgun (WGS) entry which is preliminary data.</text>
</comment>